<dbReference type="AlphaFoldDB" id="A0A6S6TMB4"/>
<name>A0A6S6TMB4_9GAMM</name>
<organism evidence="1">
    <name type="scientific">uncultured Thiotrichaceae bacterium</name>
    <dbReference type="NCBI Taxonomy" id="298394"/>
    <lineage>
        <taxon>Bacteria</taxon>
        <taxon>Pseudomonadati</taxon>
        <taxon>Pseudomonadota</taxon>
        <taxon>Gammaproteobacteria</taxon>
        <taxon>Thiotrichales</taxon>
        <taxon>Thiotrichaceae</taxon>
        <taxon>environmental samples</taxon>
    </lineage>
</organism>
<accession>A0A6S6TMB4</accession>
<protein>
    <submittedName>
        <fullName evidence="1">Uncharacterized protein</fullName>
    </submittedName>
</protein>
<dbReference type="EMBL" id="CACVAV010000337">
    <property type="protein sequence ID" value="CAA6822042.1"/>
    <property type="molecule type" value="Genomic_DNA"/>
</dbReference>
<evidence type="ECO:0000313" key="1">
    <source>
        <dbReference type="EMBL" id="CAA6822042.1"/>
    </source>
</evidence>
<reference evidence="1" key="1">
    <citation type="submission" date="2020-01" db="EMBL/GenBank/DDBJ databases">
        <authorList>
            <person name="Meier V. D."/>
            <person name="Meier V D."/>
        </authorList>
    </citation>
    <scope>NUCLEOTIDE SEQUENCE</scope>
    <source>
        <strain evidence="1">HLG_WM_MAG_08</strain>
    </source>
</reference>
<proteinExistence type="predicted"/>
<sequence>MAVKQHTNLYAYLGLFCICEKGWHCATLCRISFQEFKDLP</sequence>
<gene>
    <name evidence="1" type="ORF">HELGO_WM22559</name>
</gene>